<reference evidence="3" key="1">
    <citation type="submission" date="2022-11" db="UniProtKB">
        <authorList>
            <consortium name="WormBaseParasite"/>
        </authorList>
    </citation>
    <scope>IDENTIFICATION</scope>
</reference>
<organism evidence="2 3">
    <name type="scientific">Plectus sambesii</name>
    <dbReference type="NCBI Taxonomy" id="2011161"/>
    <lineage>
        <taxon>Eukaryota</taxon>
        <taxon>Metazoa</taxon>
        <taxon>Ecdysozoa</taxon>
        <taxon>Nematoda</taxon>
        <taxon>Chromadorea</taxon>
        <taxon>Plectida</taxon>
        <taxon>Plectina</taxon>
        <taxon>Plectoidea</taxon>
        <taxon>Plectidae</taxon>
        <taxon>Plectus</taxon>
    </lineage>
</organism>
<dbReference type="InterPro" id="IPR012317">
    <property type="entry name" value="Poly(ADP-ribose)pol_cat_dom"/>
</dbReference>
<dbReference type="Gene3D" id="3.90.175.10">
    <property type="entry name" value="Diphtheria Toxin, domain 1"/>
    <property type="match status" value="1"/>
</dbReference>
<dbReference type="AlphaFoldDB" id="A0A914UPM0"/>
<evidence type="ECO:0000259" key="1">
    <source>
        <dbReference type="Pfam" id="PF00644"/>
    </source>
</evidence>
<dbReference type="Proteomes" id="UP000887566">
    <property type="component" value="Unplaced"/>
</dbReference>
<dbReference type="GO" id="GO:0003950">
    <property type="term" value="F:NAD+ poly-ADP-ribosyltransferase activity"/>
    <property type="evidence" value="ECO:0007669"/>
    <property type="project" value="InterPro"/>
</dbReference>
<name>A0A914UPM0_9BILA</name>
<dbReference type="SUPFAM" id="SSF56399">
    <property type="entry name" value="ADP-ribosylation"/>
    <property type="match status" value="1"/>
</dbReference>
<dbReference type="WBParaSite" id="PSAMB.scaffold11253size3484.g33988.t1">
    <property type="protein sequence ID" value="PSAMB.scaffold11253size3484.g33988.t1"/>
    <property type="gene ID" value="PSAMB.scaffold11253size3484.g33988"/>
</dbReference>
<feature type="domain" description="PARP catalytic" evidence="1">
    <location>
        <begin position="27"/>
        <end position="85"/>
    </location>
</feature>
<proteinExistence type="predicted"/>
<protein>
    <submittedName>
        <fullName evidence="3">PARP catalytic domain-containing protein</fullName>
    </submittedName>
</protein>
<evidence type="ECO:0000313" key="3">
    <source>
        <dbReference type="WBParaSite" id="PSAMB.scaffold11253size3484.g33988.t1"/>
    </source>
</evidence>
<dbReference type="PANTHER" id="PTHR36649">
    <property type="entry name" value="UBIQUITIN-LIKE DOMAIN-CONTAINING PROTEIN"/>
    <property type="match status" value="1"/>
</dbReference>
<dbReference type="Pfam" id="PF00644">
    <property type="entry name" value="PARP"/>
    <property type="match status" value="1"/>
</dbReference>
<keyword evidence="2" id="KW-1185">Reference proteome</keyword>
<dbReference type="PANTHER" id="PTHR36649:SF28">
    <property type="entry name" value="UBIQUITIN-LIKE DOMAIN-CONTAINING PROTEIN"/>
    <property type="match status" value="1"/>
</dbReference>
<sequence>VLDKYGENDWLGGNGIRTTSARGEWPVAYHGTHEMNVKNIATDGLRLANGKRFLFGKGIYCTPDPKTALQYGHEFEHENGKWKLILQLRVRPDKIKKIAASRTPVGCGEYWVMPDDSCLRLYGICVYKVPSPVPDD</sequence>
<accession>A0A914UPM0</accession>
<evidence type="ECO:0000313" key="2">
    <source>
        <dbReference type="Proteomes" id="UP000887566"/>
    </source>
</evidence>